<sequence length="123" mass="14779">MPDFGIILQPVFEILQFTEEFEREVIIRFEHIVAIRVTNRLLHEYFDDEDSVNFIITTETLLKDNNYKELEEFLVSNLPLATFDEYILEETTRLLCEYIAYLKLDKALNKERLTHIEQQLLSY</sequence>
<proteinExistence type="predicted"/>
<gene>
    <name evidence="1" type="ORF">KC717_04370</name>
</gene>
<accession>A0A955RKW1</accession>
<dbReference type="Proteomes" id="UP000754563">
    <property type="component" value="Unassembled WGS sequence"/>
</dbReference>
<protein>
    <submittedName>
        <fullName evidence="1">Uncharacterized protein</fullName>
    </submittedName>
</protein>
<dbReference type="AlphaFoldDB" id="A0A955RKW1"/>
<dbReference type="EMBL" id="JAGQLH010000050">
    <property type="protein sequence ID" value="MCA9385857.1"/>
    <property type="molecule type" value="Genomic_DNA"/>
</dbReference>
<name>A0A955RKW1_9BACT</name>
<comment type="caution">
    <text evidence="1">The sequence shown here is derived from an EMBL/GenBank/DDBJ whole genome shotgun (WGS) entry which is preliminary data.</text>
</comment>
<reference evidence="1" key="2">
    <citation type="journal article" date="2021" name="Microbiome">
        <title>Successional dynamics and alternative stable states in a saline activated sludge microbial community over 9 years.</title>
        <authorList>
            <person name="Wang Y."/>
            <person name="Ye J."/>
            <person name="Ju F."/>
            <person name="Liu L."/>
            <person name="Boyd J.A."/>
            <person name="Deng Y."/>
            <person name="Parks D.H."/>
            <person name="Jiang X."/>
            <person name="Yin X."/>
            <person name="Woodcroft B.J."/>
            <person name="Tyson G.W."/>
            <person name="Hugenholtz P."/>
            <person name="Polz M.F."/>
            <person name="Zhang T."/>
        </authorList>
    </citation>
    <scope>NUCLEOTIDE SEQUENCE</scope>
    <source>
        <strain evidence="1">HKST-UBA11</strain>
    </source>
</reference>
<organism evidence="1 2">
    <name type="scientific">Candidatus Dojkabacteria bacterium</name>
    <dbReference type="NCBI Taxonomy" id="2099670"/>
    <lineage>
        <taxon>Bacteria</taxon>
        <taxon>Candidatus Dojkabacteria</taxon>
    </lineage>
</organism>
<evidence type="ECO:0000313" key="1">
    <source>
        <dbReference type="EMBL" id="MCA9385857.1"/>
    </source>
</evidence>
<evidence type="ECO:0000313" key="2">
    <source>
        <dbReference type="Proteomes" id="UP000754563"/>
    </source>
</evidence>
<reference evidence="1" key="1">
    <citation type="submission" date="2020-04" db="EMBL/GenBank/DDBJ databases">
        <authorList>
            <person name="Zhang T."/>
        </authorList>
    </citation>
    <scope>NUCLEOTIDE SEQUENCE</scope>
    <source>
        <strain evidence="1">HKST-UBA11</strain>
    </source>
</reference>